<evidence type="ECO:0000313" key="2">
    <source>
        <dbReference type="EMBL" id="TGL96687.1"/>
    </source>
</evidence>
<evidence type="ECO:0000259" key="1">
    <source>
        <dbReference type="Pfam" id="PF04313"/>
    </source>
</evidence>
<dbReference type="RefSeq" id="WP_208729507.1">
    <property type="nucleotide sequence ID" value="NZ_RQGO01000018.1"/>
</dbReference>
<dbReference type="GO" id="GO:0005524">
    <property type="term" value="F:ATP binding"/>
    <property type="evidence" value="ECO:0007669"/>
    <property type="project" value="UniProtKB-KW"/>
</dbReference>
<organism evidence="2 3">
    <name type="scientific">Leptospira congkakensis</name>
    <dbReference type="NCBI Taxonomy" id="2484932"/>
    <lineage>
        <taxon>Bacteria</taxon>
        <taxon>Pseudomonadati</taxon>
        <taxon>Spirochaetota</taxon>
        <taxon>Spirochaetia</taxon>
        <taxon>Leptospirales</taxon>
        <taxon>Leptospiraceae</taxon>
        <taxon>Leptospira</taxon>
    </lineage>
</organism>
<dbReference type="AlphaFoldDB" id="A0A4Z1AFF5"/>
<feature type="domain" description="Restriction endonuclease type I HsdR N-terminal" evidence="1">
    <location>
        <begin position="47"/>
        <end position="118"/>
    </location>
</feature>
<accession>A0A4Z1AFF5</accession>
<dbReference type="EMBL" id="RQGP01000006">
    <property type="protein sequence ID" value="TGL96687.1"/>
    <property type="molecule type" value="Genomic_DNA"/>
</dbReference>
<comment type="caution">
    <text evidence="2">The sequence shown here is derived from an EMBL/GenBank/DDBJ whole genome shotgun (WGS) entry which is preliminary data.</text>
</comment>
<protein>
    <recommendedName>
        <fullName evidence="1">Restriction endonuclease type I HsdR N-terminal domain-containing protein</fullName>
    </recommendedName>
</protein>
<evidence type="ECO:0000313" key="3">
    <source>
        <dbReference type="Proteomes" id="UP000298263"/>
    </source>
</evidence>
<dbReference type="GO" id="GO:0003677">
    <property type="term" value="F:DNA binding"/>
    <property type="evidence" value="ECO:0007669"/>
    <property type="project" value="UniProtKB-KW"/>
</dbReference>
<dbReference type="GO" id="GO:0009307">
    <property type="term" value="P:DNA restriction-modification system"/>
    <property type="evidence" value="ECO:0007669"/>
    <property type="project" value="UniProtKB-KW"/>
</dbReference>
<dbReference type="Gene3D" id="3.90.1570.30">
    <property type="match status" value="1"/>
</dbReference>
<keyword evidence="3" id="KW-1185">Reference proteome</keyword>
<gene>
    <name evidence="2" type="ORF">EHQ69_00140</name>
</gene>
<name>A0A4Z1AFF5_9LEPT</name>
<dbReference type="Pfam" id="PF04313">
    <property type="entry name" value="HSDR_N"/>
    <property type="match status" value="1"/>
</dbReference>
<dbReference type="GO" id="GO:0009035">
    <property type="term" value="F:type I site-specific deoxyribonuclease activity"/>
    <property type="evidence" value="ECO:0007669"/>
    <property type="project" value="UniProtKB-EC"/>
</dbReference>
<proteinExistence type="predicted"/>
<dbReference type="Proteomes" id="UP000298263">
    <property type="component" value="Unassembled WGS sequence"/>
</dbReference>
<sequence length="196" mass="22331">MVNQNPEQIARDQIDIQLGQAGWIIQNLNKINLNAGMGVAVREYQTDVGPVDYLLFVDGKPCGVVEAKRAEEGHRISTHEEQAENYAKATLKHLHKQHLPFTYIATGEVIRFSNFLDPKPRAREIFAFHTPATLKDWHRNETSLRKRFAEIPKLDPVGLRECEFGESVSLAKTRLTRRDTVHLLSHQWHGSCVRSG</sequence>
<dbReference type="InterPro" id="IPR007409">
    <property type="entry name" value="Restrct_endonuc_type1_HsdR_N"/>
</dbReference>
<reference evidence="2" key="1">
    <citation type="journal article" date="2019" name="PLoS Negl. Trop. Dis.">
        <title>Revisiting the worldwide diversity of Leptospira species in the environment.</title>
        <authorList>
            <person name="Vincent A.T."/>
            <person name="Schiettekatte O."/>
            <person name="Bourhy P."/>
            <person name="Veyrier F.J."/>
            <person name="Picardeau M."/>
        </authorList>
    </citation>
    <scope>NUCLEOTIDE SEQUENCE [LARGE SCALE GENOMIC DNA]</scope>
    <source>
        <strain evidence="2">201702422</strain>
    </source>
</reference>